<proteinExistence type="predicted"/>
<accession>A0A0D3JQC6</accession>
<dbReference type="GeneID" id="17271257"/>
<dbReference type="AlphaFoldDB" id="A0A0D3JQC6"/>
<organism evidence="2 3">
    <name type="scientific">Emiliania huxleyi (strain CCMP1516)</name>
    <dbReference type="NCBI Taxonomy" id="280463"/>
    <lineage>
        <taxon>Eukaryota</taxon>
        <taxon>Haptista</taxon>
        <taxon>Haptophyta</taxon>
        <taxon>Prymnesiophyceae</taxon>
        <taxon>Isochrysidales</taxon>
        <taxon>Noelaerhabdaceae</taxon>
        <taxon>Emiliania</taxon>
    </lineage>
</organism>
<dbReference type="HOGENOM" id="CLU_1211700_0_0_1"/>
<dbReference type="PROSITE" id="PS00028">
    <property type="entry name" value="ZINC_FINGER_C2H2_1"/>
    <property type="match status" value="1"/>
</dbReference>
<dbReference type="EnsemblProtists" id="EOD25711">
    <property type="protein sequence ID" value="EOD25711"/>
    <property type="gene ID" value="EMIHUDRAFT_205798"/>
</dbReference>
<reference evidence="3" key="1">
    <citation type="journal article" date="2013" name="Nature">
        <title>Pan genome of the phytoplankton Emiliania underpins its global distribution.</title>
        <authorList>
            <person name="Read B.A."/>
            <person name="Kegel J."/>
            <person name="Klute M.J."/>
            <person name="Kuo A."/>
            <person name="Lefebvre S.C."/>
            <person name="Maumus F."/>
            <person name="Mayer C."/>
            <person name="Miller J."/>
            <person name="Monier A."/>
            <person name="Salamov A."/>
            <person name="Young J."/>
            <person name="Aguilar M."/>
            <person name="Claverie J.M."/>
            <person name="Frickenhaus S."/>
            <person name="Gonzalez K."/>
            <person name="Herman E.K."/>
            <person name="Lin Y.C."/>
            <person name="Napier J."/>
            <person name="Ogata H."/>
            <person name="Sarno A.F."/>
            <person name="Shmutz J."/>
            <person name="Schroeder D."/>
            <person name="de Vargas C."/>
            <person name="Verret F."/>
            <person name="von Dassow P."/>
            <person name="Valentin K."/>
            <person name="Van de Peer Y."/>
            <person name="Wheeler G."/>
            <person name="Dacks J.B."/>
            <person name="Delwiche C.F."/>
            <person name="Dyhrman S.T."/>
            <person name="Glockner G."/>
            <person name="John U."/>
            <person name="Richards T."/>
            <person name="Worden A.Z."/>
            <person name="Zhang X."/>
            <person name="Grigoriev I.V."/>
            <person name="Allen A.E."/>
            <person name="Bidle K."/>
            <person name="Borodovsky M."/>
            <person name="Bowler C."/>
            <person name="Brownlee C."/>
            <person name="Cock J.M."/>
            <person name="Elias M."/>
            <person name="Gladyshev V.N."/>
            <person name="Groth M."/>
            <person name="Guda C."/>
            <person name="Hadaegh A."/>
            <person name="Iglesias-Rodriguez M.D."/>
            <person name="Jenkins J."/>
            <person name="Jones B.M."/>
            <person name="Lawson T."/>
            <person name="Leese F."/>
            <person name="Lindquist E."/>
            <person name="Lobanov A."/>
            <person name="Lomsadze A."/>
            <person name="Malik S.B."/>
            <person name="Marsh M.E."/>
            <person name="Mackinder L."/>
            <person name="Mock T."/>
            <person name="Mueller-Roeber B."/>
            <person name="Pagarete A."/>
            <person name="Parker M."/>
            <person name="Probert I."/>
            <person name="Quesneville H."/>
            <person name="Raines C."/>
            <person name="Rensing S.A."/>
            <person name="Riano-Pachon D.M."/>
            <person name="Richier S."/>
            <person name="Rokitta S."/>
            <person name="Shiraiwa Y."/>
            <person name="Soanes D.M."/>
            <person name="van der Giezen M."/>
            <person name="Wahlund T.M."/>
            <person name="Williams B."/>
            <person name="Wilson W."/>
            <person name="Wolfe G."/>
            <person name="Wurch L.L."/>
        </authorList>
    </citation>
    <scope>NUCLEOTIDE SEQUENCE</scope>
</reference>
<dbReference type="PaxDb" id="2903-EOD25711"/>
<dbReference type="Proteomes" id="UP000013827">
    <property type="component" value="Unassembled WGS sequence"/>
</dbReference>
<dbReference type="InterPro" id="IPR013087">
    <property type="entry name" value="Znf_C2H2_type"/>
</dbReference>
<dbReference type="RefSeq" id="XP_005778140.1">
    <property type="nucleotide sequence ID" value="XM_005778083.1"/>
</dbReference>
<name>A0A0D3JQC6_EMIH1</name>
<evidence type="ECO:0000313" key="2">
    <source>
        <dbReference type="EnsemblProtists" id="EOD25711"/>
    </source>
</evidence>
<sequence>MCDPFPAEEAATGTIFRCKFPGCLRSYGSTDAARKHARKTHPDWLKLADAAAAKRVRGGPSTKSSFYCAREEAPLLSPSSAVPNGGLLRLDSALERLDGEGACGGEGEAAWGAISGGADAASAADPPAGSLAATAAFGDAAAPPSSAPGLPSSLPSLFSLGDGAGWGAGAPAWAWPEPLPPLLGGVGVWSDSPGGWDALPADRIGTLRVEIGTSRPSSPFDVLGALLSV</sequence>
<feature type="domain" description="C2H2-type" evidence="1">
    <location>
        <begin position="18"/>
        <end position="41"/>
    </location>
</feature>
<evidence type="ECO:0000259" key="1">
    <source>
        <dbReference type="PROSITE" id="PS00028"/>
    </source>
</evidence>
<keyword evidence="3" id="KW-1185">Reference proteome</keyword>
<evidence type="ECO:0000313" key="3">
    <source>
        <dbReference type="Proteomes" id="UP000013827"/>
    </source>
</evidence>
<dbReference type="KEGG" id="ehx:EMIHUDRAFT_205798"/>
<reference evidence="2" key="2">
    <citation type="submission" date="2024-10" db="UniProtKB">
        <authorList>
            <consortium name="EnsemblProtists"/>
        </authorList>
    </citation>
    <scope>IDENTIFICATION</scope>
</reference>
<protein>
    <recommendedName>
        <fullName evidence="1">C2H2-type domain-containing protein</fullName>
    </recommendedName>
</protein>